<keyword evidence="3" id="KW-1185">Reference proteome</keyword>
<evidence type="ECO:0000313" key="2">
    <source>
        <dbReference type="EMBL" id="MPC72826.1"/>
    </source>
</evidence>
<name>A0A5B7HSU2_PORTR</name>
<dbReference type="AlphaFoldDB" id="A0A5B7HSU2"/>
<dbReference type="Proteomes" id="UP000324222">
    <property type="component" value="Unassembled WGS sequence"/>
</dbReference>
<evidence type="ECO:0000313" key="3">
    <source>
        <dbReference type="Proteomes" id="UP000324222"/>
    </source>
</evidence>
<dbReference type="Pfam" id="PF00054">
    <property type="entry name" value="Laminin_G_1"/>
    <property type="match status" value="1"/>
</dbReference>
<feature type="domain" description="Laminin G" evidence="1">
    <location>
        <begin position="95"/>
        <end position="136"/>
    </location>
</feature>
<evidence type="ECO:0000259" key="1">
    <source>
        <dbReference type="Pfam" id="PF00054"/>
    </source>
</evidence>
<dbReference type="InterPro" id="IPR001791">
    <property type="entry name" value="Laminin_G"/>
</dbReference>
<protein>
    <submittedName>
        <fullName evidence="2">Basement membrane-specific heparan sulfate proteoglycan core protein</fullName>
    </submittedName>
</protein>
<reference evidence="2 3" key="1">
    <citation type="submission" date="2019-05" db="EMBL/GenBank/DDBJ databases">
        <title>Another draft genome of Portunus trituberculatus and its Hox gene families provides insights of decapod evolution.</title>
        <authorList>
            <person name="Jeong J.-H."/>
            <person name="Song I."/>
            <person name="Kim S."/>
            <person name="Choi T."/>
            <person name="Kim D."/>
            <person name="Ryu S."/>
            <person name="Kim W."/>
        </authorList>
    </citation>
    <scope>NUCLEOTIDE SEQUENCE [LARGE SCALE GENOMIC DNA]</scope>
    <source>
        <tissue evidence="2">Muscle</tissue>
    </source>
</reference>
<proteinExistence type="predicted"/>
<comment type="caution">
    <text evidence="2">The sequence shown here is derived from an EMBL/GenBank/DDBJ whole genome shotgun (WGS) entry which is preliminary data.</text>
</comment>
<accession>A0A5B7HSU2</accession>
<dbReference type="CDD" id="cd00110">
    <property type="entry name" value="LamG"/>
    <property type="match status" value="1"/>
</dbReference>
<dbReference type="InterPro" id="IPR013320">
    <property type="entry name" value="ConA-like_dom_sf"/>
</dbReference>
<dbReference type="OrthoDB" id="88467at2759"/>
<dbReference type="Gene3D" id="2.60.120.200">
    <property type="match status" value="1"/>
</dbReference>
<gene>
    <name evidence="2" type="primary">HSPG2_2</name>
    <name evidence="2" type="ORF">E2C01_067140</name>
</gene>
<dbReference type="EMBL" id="VSRR010035491">
    <property type="protein sequence ID" value="MPC72826.1"/>
    <property type="molecule type" value="Genomic_DNA"/>
</dbReference>
<sequence>MMAVVLARCDEVWTVTCAASHQSQAHHAGRTRNVCVPMPRFNIEHFFSLLLILLPQDSETEEAWPVVDLKGSGYLALPRLDNEVTAIRLEVWVLARAPHGMLLYAAQGPARRGDFLSLNLAGGFLQFRLHAGSSMVNLT</sequence>
<dbReference type="SUPFAM" id="SSF49899">
    <property type="entry name" value="Concanavalin A-like lectins/glucanases"/>
    <property type="match status" value="1"/>
</dbReference>
<organism evidence="2 3">
    <name type="scientific">Portunus trituberculatus</name>
    <name type="common">Swimming crab</name>
    <name type="synonym">Neptunus trituberculatus</name>
    <dbReference type="NCBI Taxonomy" id="210409"/>
    <lineage>
        <taxon>Eukaryota</taxon>
        <taxon>Metazoa</taxon>
        <taxon>Ecdysozoa</taxon>
        <taxon>Arthropoda</taxon>
        <taxon>Crustacea</taxon>
        <taxon>Multicrustacea</taxon>
        <taxon>Malacostraca</taxon>
        <taxon>Eumalacostraca</taxon>
        <taxon>Eucarida</taxon>
        <taxon>Decapoda</taxon>
        <taxon>Pleocyemata</taxon>
        <taxon>Brachyura</taxon>
        <taxon>Eubrachyura</taxon>
        <taxon>Portunoidea</taxon>
        <taxon>Portunidae</taxon>
        <taxon>Portuninae</taxon>
        <taxon>Portunus</taxon>
    </lineage>
</organism>